<name>A0A6M8FRB1_9GAMM</name>
<reference evidence="1" key="1">
    <citation type="submission" date="2020-07" db="EMBL/GenBank/DDBJ databases">
        <title>Nitrate ammonifying Pseudomonas campi sp. nov. isolated from German agricultural grassland.</title>
        <authorList>
            <person name="Timsy T."/>
            <person name="Ulrich A."/>
            <person name="Spanner T."/>
            <person name="Foesel B."/>
            <person name="Kolb S."/>
            <person name="Horn M.A."/>
            <person name="Behrendt U."/>
        </authorList>
    </citation>
    <scope>NUCLEOTIDE SEQUENCE</scope>
    <source>
        <strain evidence="1">S1-A32-2</strain>
    </source>
</reference>
<dbReference type="Proteomes" id="UP000501379">
    <property type="component" value="Chromosome"/>
</dbReference>
<organism evidence="1 2">
    <name type="scientific">Aquipseudomonas campi</name>
    <dbReference type="NCBI Taxonomy" id="2731681"/>
    <lineage>
        <taxon>Bacteria</taxon>
        <taxon>Pseudomonadati</taxon>
        <taxon>Pseudomonadota</taxon>
        <taxon>Gammaproteobacteria</taxon>
        <taxon>Pseudomonadales</taxon>
        <taxon>Pseudomonadaceae</taxon>
        <taxon>Aquipseudomonas</taxon>
    </lineage>
</organism>
<proteinExistence type="predicted"/>
<accession>A0A6M8FRB1</accession>
<gene>
    <name evidence="1" type="ORF">HNE05_08010</name>
</gene>
<dbReference type="KEGG" id="pcam:HNE05_08010"/>
<dbReference type="AlphaFoldDB" id="A0A6M8FRB1"/>
<keyword evidence="2" id="KW-1185">Reference proteome</keyword>
<dbReference type="RefSeq" id="WP_173206625.1">
    <property type="nucleotide sequence ID" value="NZ_CP053697.2"/>
</dbReference>
<sequence length="126" mass="14675">MNQFIGQKCKEAFAREFWLSGELVSNCCCIFLRFSNAKIIKILYNDESYSWDAKESDEEPNRNKPLGDSEFFYPHNPISAIDGAELIFNGYTIDLEGNWMLNFSNGVTLQLIHEPIEEKTYYEVRI</sequence>
<dbReference type="EMBL" id="CP053697">
    <property type="protein sequence ID" value="QKE63308.1"/>
    <property type="molecule type" value="Genomic_DNA"/>
</dbReference>
<protein>
    <submittedName>
        <fullName evidence="1">Uncharacterized protein</fullName>
    </submittedName>
</protein>
<evidence type="ECO:0000313" key="2">
    <source>
        <dbReference type="Proteomes" id="UP000501379"/>
    </source>
</evidence>
<evidence type="ECO:0000313" key="1">
    <source>
        <dbReference type="EMBL" id="QKE63308.1"/>
    </source>
</evidence>